<evidence type="ECO:0000256" key="1">
    <source>
        <dbReference type="SAM" id="MobiDB-lite"/>
    </source>
</evidence>
<dbReference type="KEGG" id="mflu:HZU40_32580"/>
<evidence type="ECO:0000313" key="5">
    <source>
        <dbReference type="Proteomes" id="UP000515498"/>
    </source>
</evidence>
<dbReference type="EMBL" id="FMUB01000002">
    <property type="protein sequence ID" value="SCX07368.1"/>
    <property type="molecule type" value="Genomic_DNA"/>
</dbReference>
<sequence length="156" mass="16763">MTTHDERAQTPDVDRLARSMLELLGHDDDHDHPAGDSTAPGSWSKAPDFAGDPHRAAAIREATVRDRERYLTSGLVSVDCRFCHVTVQVKKLGPEQTSVQWSSGATQRCAVFSEIRATGGDPARARSCPKLTDSIRHAVAEGCLEEVSSAPSPGDG</sequence>
<accession>A0A1G4VIN3</accession>
<dbReference type="EMBL" id="CP059894">
    <property type="protein sequence ID" value="QNJ92790.1"/>
    <property type="molecule type" value="Genomic_DNA"/>
</dbReference>
<proteinExistence type="predicted"/>
<dbReference type="AlphaFoldDB" id="A0A1G4VIN3"/>
<reference evidence="2 5" key="3">
    <citation type="submission" date="2020-07" db="EMBL/GenBank/DDBJ databases">
        <title>Draft genome sequence of four isobutane-metabolizing strains capable of cometabolically degrading diverse ether contaminants.</title>
        <authorList>
            <person name="Chen W."/>
            <person name="Faulkner N."/>
            <person name="Smith C."/>
            <person name="Hyman M."/>
        </authorList>
    </citation>
    <scope>NUCLEOTIDE SEQUENCE [LARGE SCALE GENOMIC DNA]</scope>
    <source>
        <strain evidence="2 5">2A</strain>
    </source>
</reference>
<name>A0A1G4VIN3_9MYCO</name>
<feature type="region of interest" description="Disordered" evidence="1">
    <location>
        <begin position="21"/>
        <end position="51"/>
    </location>
</feature>
<feature type="compositionally biased region" description="Basic and acidic residues" evidence="1">
    <location>
        <begin position="24"/>
        <end position="34"/>
    </location>
</feature>
<reference evidence="4" key="2">
    <citation type="submission" date="2016-10" db="EMBL/GenBank/DDBJ databases">
        <authorList>
            <person name="Varghese N."/>
            <person name="Submissions S."/>
        </authorList>
    </citation>
    <scope>NUCLEOTIDE SEQUENCE [LARGE SCALE GENOMIC DNA]</scope>
    <source>
        <strain evidence="4">UNC267MFSha1.1M11</strain>
    </source>
</reference>
<evidence type="ECO:0000313" key="3">
    <source>
        <dbReference type="EMBL" id="SCX07368.1"/>
    </source>
</evidence>
<dbReference type="Proteomes" id="UP000199707">
    <property type="component" value="Unassembled WGS sequence"/>
</dbReference>
<dbReference type="STRING" id="1502745.SAMN02799620_01014"/>
<gene>
    <name evidence="2" type="ORF">HZU40_32580</name>
    <name evidence="3" type="ORF">SAMN02799620_01014</name>
</gene>
<evidence type="ECO:0000313" key="4">
    <source>
        <dbReference type="Proteomes" id="UP000199707"/>
    </source>
</evidence>
<reference evidence="3" key="1">
    <citation type="submission" date="2016-10" db="EMBL/GenBank/DDBJ databases">
        <authorList>
            <person name="de Groot N.N."/>
        </authorList>
    </citation>
    <scope>NUCLEOTIDE SEQUENCE [LARGE SCALE GENOMIC DNA]</scope>
    <source>
        <strain evidence="3">UNC267MFSha1.1M11</strain>
    </source>
</reference>
<protein>
    <submittedName>
        <fullName evidence="3">Uncharacterized protein</fullName>
    </submittedName>
</protein>
<organism evidence="3 4">
    <name type="scientific">Mycolicibacterium fluoranthenivorans</name>
    <dbReference type="NCBI Taxonomy" id="258505"/>
    <lineage>
        <taxon>Bacteria</taxon>
        <taxon>Bacillati</taxon>
        <taxon>Actinomycetota</taxon>
        <taxon>Actinomycetes</taxon>
        <taxon>Mycobacteriales</taxon>
        <taxon>Mycobacteriaceae</taxon>
        <taxon>Mycolicibacterium</taxon>
    </lineage>
</organism>
<dbReference type="RefSeq" id="WP_090354325.1">
    <property type="nucleotide sequence ID" value="NZ_CP059894.1"/>
</dbReference>
<evidence type="ECO:0000313" key="2">
    <source>
        <dbReference type="EMBL" id="QNJ92790.1"/>
    </source>
</evidence>
<dbReference type="Proteomes" id="UP000515498">
    <property type="component" value="Chromosome"/>
</dbReference>